<evidence type="ECO:0000256" key="7">
    <source>
        <dbReference type="ARBA" id="ARBA00022989"/>
    </source>
</evidence>
<dbReference type="PANTHER" id="PTHR30386">
    <property type="entry name" value="MEMBRANE FUSION SUBUNIT OF EMRAB-TOLC MULTIDRUG EFFLUX PUMP"/>
    <property type="match status" value="1"/>
</dbReference>
<evidence type="ECO:0000256" key="5">
    <source>
        <dbReference type="ARBA" id="ARBA00022519"/>
    </source>
</evidence>
<keyword evidence="6 9" id="KW-0812">Transmembrane</keyword>
<dbReference type="InterPro" id="IPR050739">
    <property type="entry name" value="MFP"/>
</dbReference>
<keyword evidence="3 9" id="KW-0813">Transport</keyword>
<dbReference type="GO" id="GO:0015031">
    <property type="term" value="P:protein transport"/>
    <property type="evidence" value="ECO:0007669"/>
    <property type="project" value="InterPro"/>
</dbReference>
<dbReference type="Gene3D" id="1.10.287.470">
    <property type="entry name" value="Helix hairpin bin"/>
    <property type="match status" value="1"/>
</dbReference>
<evidence type="ECO:0000256" key="1">
    <source>
        <dbReference type="ARBA" id="ARBA00004377"/>
    </source>
</evidence>
<dbReference type="InterPro" id="IPR010129">
    <property type="entry name" value="T1SS_HlyD"/>
</dbReference>
<protein>
    <recommendedName>
        <fullName evidence="9">Membrane fusion protein (MFP) family protein</fullName>
    </recommendedName>
</protein>
<keyword evidence="8 9" id="KW-0472">Membrane</keyword>
<dbReference type="Gene3D" id="2.40.30.170">
    <property type="match status" value="1"/>
</dbReference>
<accession>A0A7Z7NPI2</accession>
<evidence type="ECO:0000256" key="2">
    <source>
        <dbReference type="ARBA" id="ARBA00009477"/>
    </source>
</evidence>
<dbReference type="Proteomes" id="UP000257139">
    <property type="component" value="Chromosome CBM2594_b"/>
</dbReference>
<evidence type="ECO:0000256" key="3">
    <source>
        <dbReference type="ARBA" id="ARBA00022448"/>
    </source>
</evidence>
<evidence type="ECO:0000259" key="10">
    <source>
        <dbReference type="Pfam" id="PF25994"/>
    </source>
</evidence>
<keyword evidence="7 9" id="KW-1133">Transmembrane helix</keyword>
<dbReference type="RefSeq" id="WP_115737334.1">
    <property type="nucleotide sequence ID" value="NZ_LT976872.1"/>
</dbReference>
<evidence type="ECO:0000313" key="13">
    <source>
        <dbReference type="Proteomes" id="UP000257139"/>
    </source>
</evidence>
<feature type="transmembrane region" description="Helical" evidence="9">
    <location>
        <begin position="31"/>
        <end position="52"/>
    </location>
</feature>
<feature type="domain" description="AprE-like long alpha-helical hairpin" evidence="10">
    <location>
        <begin position="108"/>
        <end position="287"/>
    </location>
</feature>
<dbReference type="Pfam" id="PF25994">
    <property type="entry name" value="HH_AprE"/>
    <property type="match status" value="1"/>
</dbReference>
<evidence type="ECO:0000256" key="9">
    <source>
        <dbReference type="RuleBase" id="RU365093"/>
    </source>
</evidence>
<comment type="similarity">
    <text evidence="2 9">Belongs to the membrane fusion protein (MFP) (TC 8.A.1) family.</text>
</comment>
<proteinExistence type="inferred from homology"/>
<dbReference type="GO" id="GO:0005886">
    <property type="term" value="C:plasma membrane"/>
    <property type="evidence" value="ECO:0007669"/>
    <property type="project" value="UniProtKB-SubCell"/>
</dbReference>
<name>A0A7Z7NPI2_9BURK</name>
<dbReference type="AlphaFoldDB" id="A0A7Z7NPI2"/>
<evidence type="ECO:0000313" key="12">
    <source>
        <dbReference type="EMBL" id="SPC23550.1"/>
    </source>
</evidence>
<dbReference type="NCBIfam" id="TIGR01843">
    <property type="entry name" value="type_I_hlyD"/>
    <property type="match status" value="1"/>
</dbReference>
<dbReference type="SUPFAM" id="SSF111369">
    <property type="entry name" value="HlyD-like secretion proteins"/>
    <property type="match status" value="1"/>
</dbReference>
<comment type="subcellular location">
    <subcellularLocation>
        <location evidence="1 9">Cell inner membrane</location>
        <topology evidence="1 9">Single-pass membrane protein</topology>
    </subcellularLocation>
</comment>
<dbReference type="Gene3D" id="2.40.50.100">
    <property type="match status" value="2"/>
</dbReference>
<organism evidence="12 13">
    <name type="scientific">Cupriavidus taiwanensis</name>
    <dbReference type="NCBI Taxonomy" id="164546"/>
    <lineage>
        <taxon>Bacteria</taxon>
        <taxon>Pseudomonadati</taxon>
        <taxon>Pseudomonadota</taxon>
        <taxon>Betaproteobacteria</taxon>
        <taxon>Burkholderiales</taxon>
        <taxon>Burkholderiaceae</taxon>
        <taxon>Cupriavidus</taxon>
    </lineage>
</organism>
<keyword evidence="5 9" id="KW-0997">Cell inner membrane</keyword>
<dbReference type="PANTHER" id="PTHR30386:SF27">
    <property type="entry name" value="MEMBRANE FUSION PROTEIN (MFP) FAMILY PROTEIN"/>
    <property type="match status" value="1"/>
</dbReference>
<dbReference type="PRINTS" id="PR01490">
    <property type="entry name" value="RTXTOXIND"/>
</dbReference>
<dbReference type="InterPro" id="IPR058982">
    <property type="entry name" value="Beta-barrel_AprE"/>
</dbReference>
<feature type="domain" description="AprE-like beta-barrel" evidence="11">
    <location>
        <begin position="331"/>
        <end position="421"/>
    </location>
</feature>
<gene>
    <name evidence="12" type="primary">rtxD</name>
    <name evidence="12" type="ORF">CBM2594_B80052</name>
</gene>
<dbReference type="Pfam" id="PF26002">
    <property type="entry name" value="Beta-barrel_AprE"/>
    <property type="match status" value="1"/>
</dbReference>
<evidence type="ECO:0000256" key="4">
    <source>
        <dbReference type="ARBA" id="ARBA00022475"/>
    </source>
</evidence>
<sequence>MLENQEPDPHGAAQSFATAAMGLTNRAPARVAKFVAGSICGMAALALIYATFAHMDVVVSAQGKVIPSGKSKVVQPLEAGVVHAIHVRDGQAVKAGEVLVELDPTTTTADRDRLQREHWEAAADVARLTALLDGKAGMLPVEGLPANMAKTQQALLNSALAEHRAKLAALDAEIARKRAERDGAAASLEQIQASLPLVTRKNDMREELVKTGHIAETGLIETRMELLNLKKELALQRSRLVEANAGLNAVQQQRAQATAEFTAKTAAELAEASRKEAASALELVKASQRRDLQTLRAPIDGVVQQLAVATVGGVVTQAQPVATVVPAHTALEVEAQVQNKDIGYVKPGQRVIIKVETFDFTRFGYIEGDVQWVGTDAVNDQKLGPIYPVRIRLAEAATPNSVNGRKGTLTPGMSVTTDIRVDERRMISYFLSPLMRYKDEALRER</sequence>
<reference evidence="12 13" key="1">
    <citation type="submission" date="2018-01" db="EMBL/GenBank/DDBJ databases">
        <authorList>
            <person name="Clerissi C."/>
        </authorList>
    </citation>
    <scope>NUCLEOTIDE SEQUENCE [LARGE SCALE GENOMIC DNA]</scope>
    <source>
        <strain evidence="12">Cupriavidus taiwanensis STM 6021</strain>
    </source>
</reference>
<evidence type="ECO:0000259" key="11">
    <source>
        <dbReference type="Pfam" id="PF26002"/>
    </source>
</evidence>
<dbReference type="InterPro" id="IPR058781">
    <property type="entry name" value="HH_AprE-like"/>
</dbReference>
<keyword evidence="4 9" id="KW-1003">Cell membrane</keyword>
<dbReference type="EMBL" id="LT978514">
    <property type="protein sequence ID" value="SPC23550.1"/>
    <property type="molecule type" value="Genomic_DNA"/>
</dbReference>
<evidence type="ECO:0000256" key="6">
    <source>
        <dbReference type="ARBA" id="ARBA00022692"/>
    </source>
</evidence>
<evidence type="ECO:0000256" key="8">
    <source>
        <dbReference type="ARBA" id="ARBA00023136"/>
    </source>
</evidence>